<evidence type="ECO:0000313" key="2">
    <source>
        <dbReference type="EMBL" id="VFU59728.1"/>
    </source>
</evidence>
<reference evidence="2" key="1">
    <citation type="submission" date="2019-03" db="EMBL/GenBank/DDBJ databases">
        <authorList>
            <person name="Mank J."/>
            <person name="Almeida P."/>
        </authorList>
    </citation>
    <scope>NUCLEOTIDE SEQUENCE</scope>
    <source>
        <strain evidence="2">78183</strain>
    </source>
</reference>
<gene>
    <name evidence="2" type="ORF">SVIM_LOCUS440328</name>
</gene>
<proteinExistence type="predicted"/>
<sequence length="76" mass="8856">MHPGLHCRSMEKYPAVVIFGKTGSGKSTPLSQCFTMEVTTNPESLLSRNPVEEEEEEGEREREREREMKWHCILLY</sequence>
<feature type="region of interest" description="Disordered" evidence="1">
    <location>
        <begin position="41"/>
        <end position="64"/>
    </location>
</feature>
<protein>
    <submittedName>
        <fullName evidence="2">Uncharacterized protein</fullName>
    </submittedName>
</protein>
<organism evidence="2">
    <name type="scientific">Salix viminalis</name>
    <name type="common">Common osier</name>
    <name type="synonym">Basket willow</name>
    <dbReference type="NCBI Taxonomy" id="40686"/>
    <lineage>
        <taxon>Eukaryota</taxon>
        <taxon>Viridiplantae</taxon>
        <taxon>Streptophyta</taxon>
        <taxon>Embryophyta</taxon>
        <taxon>Tracheophyta</taxon>
        <taxon>Spermatophyta</taxon>
        <taxon>Magnoliopsida</taxon>
        <taxon>eudicotyledons</taxon>
        <taxon>Gunneridae</taxon>
        <taxon>Pentapetalae</taxon>
        <taxon>rosids</taxon>
        <taxon>fabids</taxon>
        <taxon>Malpighiales</taxon>
        <taxon>Salicaceae</taxon>
        <taxon>Saliceae</taxon>
        <taxon>Salix</taxon>
    </lineage>
</organism>
<dbReference type="AlphaFoldDB" id="A0A6N2N501"/>
<evidence type="ECO:0000256" key="1">
    <source>
        <dbReference type="SAM" id="MobiDB-lite"/>
    </source>
</evidence>
<name>A0A6N2N501_SALVM</name>
<dbReference type="EMBL" id="CAADRP010002040">
    <property type="protein sequence ID" value="VFU59728.1"/>
    <property type="molecule type" value="Genomic_DNA"/>
</dbReference>
<accession>A0A6N2N501</accession>